<dbReference type="GeneID" id="96598683"/>
<evidence type="ECO:0008006" key="4">
    <source>
        <dbReference type="Google" id="ProtNLM"/>
    </source>
</evidence>
<organism evidence="2 3">
    <name type="scientific">Lysinibacillus xylanilyticus</name>
    <dbReference type="NCBI Taxonomy" id="582475"/>
    <lineage>
        <taxon>Bacteria</taxon>
        <taxon>Bacillati</taxon>
        <taxon>Bacillota</taxon>
        <taxon>Bacilli</taxon>
        <taxon>Bacillales</taxon>
        <taxon>Bacillaceae</taxon>
        <taxon>Lysinibacillus</taxon>
    </lineage>
</organism>
<evidence type="ECO:0000313" key="3">
    <source>
        <dbReference type="Proteomes" id="UP000037326"/>
    </source>
</evidence>
<gene>
    <name evidence="2" type="ORF">ACZ11_10550</name>
</gene>
<dbReference type="OrthoDB" id="2440524at2"/>
<keyword evidence="1" id="KW-1133">Transmembrane helix</keyword>
<dbReference type="EMBL" id="LFXJ01000005">
    <property type="protein sequence ID" value="KMY32548.1"/>
    <property type="molecule type" value="Genomic_DNA"/>
</dbReference>
<dbReference type="RefSeq" id="WP_049665897.1">
    <property type="nucleotide sequence ID" value="NZ_JBNNMB010000012.1"/>
</dbReference>
<accession>A0A0K9FEE5</accession>
<evidence type="ECO:0000256" key="1">
    <source>
        <dbReference type="SAM" id="Phobius"/>
    </source>
</evidence>
<reference evidence="3" key="1">
    <citation type="submission" date="2015-07" db="EMBL/GenBank/DDBJ databases">
        <authorList>
            <consortium name="Consortium for Microbial Forensics and Genomics (microFORGE)"/>
            <person name="Knight B.M."/>
            <person name="Roberts D.P."/>
            <person name="Lin D."/>
            <person name="Hari K."/>
            <person name="Fletcher J."/>
            <person name="Melcher U."/>
            <person name="Blagden T."/>
            <person name="Winegar R.A."/>
        </authorList>
    </citation>
    <scope>NUCLEOTIDE SEQUENCE [LARGE SCALE GENOMIC DNA]</scope>
    <source>
        <strain evidence="3">DSM 23493</strain>
    </source>
</reference>
<keyword evidence="1" id="KW-0472">Membrane</keyword>
<comment type="caution">
    <text evidence="2">The sequence shown here is derived from an EMBL/GenBank/DDBJ whole genome shotgun (WGS) entry which is preliminary data.</text>
</comment>
<protein>
    <recommendedName>
        <fullName evidence="4">Permease</fullName>
    </recommendedName>
</protein>
<keyword evidence="1" id="KW-0812">Transmembrane</keyword>
<feature type="transmembrane region" description="Helical" evidence="1">
    <location>
        <begin position="16"/>
        <end position="35"/>
    </location>
</feature>
<name>A0A0K9FEE5_9BACI</name>
<dbReference type="AlphaFoldDB" id="A0A0K9FEE5"/>
<sequence>MSERFELSFKNKEVRVWFYLAVPTLIIGIIIIYYGEQNYQFIPLFVFWTIFYIWRFFYRRKQKKEGKNTS</sequence>
<proteinExistence type="predicted"/>
<dbReference type="PATRIC" id="fig|582475.4.peg.1704"/>
<feature type="transmembrane region" description="Helical" evidence="1">
    <location>
        <begin position="41"/>
        <end position="58"/>
    </location>
</feature>
<dbReference type="Proteomes" id="UP000037326">
    <property type="component" value="Unassembled WGS sequence"/>
</dbReference>
<evidence type="ECO:0000313" key="2">
    <source>
        <dbReference type="EMBL" id="KMY32548.1"/>
    </source>
</evidence>